<comment type="subcellular location">
    <subcellularLocation>
        <location evidence="1">Membrane</location>
        <topology evidence="1">Multi-pass membrane protein</topology>
    </subcellularLocation>
</comment>
<dbReference type="Pfam" id="PF00858">
    <property type="entry name" value="ASC"/>
    <property type="match status" value="1"/>
</dbReference>
<feature type="region of interest" description="Disordered" evidence="14">
    <location>
        <begin position="283"/>
        <end position="328"/>
    </location>
</feature>
<dbReference type="InterPro" id="IPR001873">
    <property type="entry name" value="ENaC"/>
</dbReference>
<accession>A0A2G9U8W4</accession>
<evidence type="ECO:0000256" key="6">
    <source>
        <dbReference type="ARBA" id="ARBA00022989"/>
    </source>
</evidence>
<evidence type="ECO:0000256" key="9">
    <source>
        <dbReference type="ARBA" id="ARBA00023136"/>
    </source>
</evidence>
<keyword evidence="17" id="KW-1185">Reference proteome</keyword>
<dbReference type="Gene3D" id="1.10.287.770">
    <property type="entry name" value="YojJ-like"/>
    <property type="match status" value="1"/>
</dbReference>
<reference evidence="16 17" key="1">
    <citation type="submission" date="2015-09" db="EMBL/GenBank/DDBJ databases">
        <title>Draft genome of the parasitic nematode Teladorsagia circumcincta isolate WARC Sus (inbred).</title>
        <authorList>
            <person name="Mitreva M."/>
        </authorList>
    </citation>
    <scope>NUCLEOTIDE SEQUENCE [LARGE SCALE GENOMIC DNA]</scope>
    <source>
        <strain evidence="16 17">S</strain>
    </source>
</reference>
<evidence type="ECO:0000256" key="8">
    <source>
        <dbReference type="ARBA" id="ARBA00023065"/>
    </source>
</evidence>
<evidence type="ECO:0000256" key="2">
    <source>
        <dbReference type="ARBA" id="ARBA00007193"/>
    </source>
</evidence>
<keyword evidence="9 15" id="KW-0472">Membrane</keyword>
<evidence type="ECO:0000256" key="7">
    <source>
        <dbReference type="ARBA" id="ARBA00023053"/>
    </source>
</evidence>
<dbReference type="Proteomes" id="UP000230423">
    <property type="component" value="Unassembled WGS sequence"/>
</dbReference>
<feature type="compositionally biased region" description="Basic and acidic residues" evidence="14">
    <location>
        <begin position="308"/>
        <end position="317"/>
    </location>
</feature>
<evidence type="ECO:0000256" key="11">
    <source>
        <dbReference type="ARBA" id="ARBA00023201"/>
    </source>
</evidence>
<keyword evidence="7" id="KW-0915">Sodium</keyword>
<evidence type="ECO:0000256" key="10">
    <source>
        <dbReference type="ARBA" id="ARBA00023180"/>
    </source>
</evidence>
<keyword evidence="12 13" id="KW-0407">Ion channel</keyword>
<evidence type="ECO:0000256" key="14">
    <source>
        <dbReference type="SAM" id="MobiDB-lite"/>
    </source>
</evidence>
<organism evidence="16 17">
    <name type="scientific">Teladorsagia circumcincta</name>
    <name type="common">Brown stomach worm</name>
    <name type="synonym">Ostertagia circumcincta</name>
    <dbReference type="NCBI Taxonomy" id="45464"/>
    <lineage>
        <taxon>Eukaryota</taxon>
        <taxon>Metazoa</taxon>
        <taxon>Ecdysozoa</taxon>
        <taxon>Nematoda</taxon>
        <taxon>Chromadorea</taxon>
        <taxon>Rhabditida</taxon>
        <taxon>Rhabditina</taxon>
        <taxon>Rhabditomorpha</taxon>
        <taxon>Strongyloidea</taxon>
        <taxon>Trichostrongylidae</taxon>
        <taxon>Teladorsagia</taxon>
    </lineage>
</organism>
<proteinExistence type="inferred from homology"/>
<dbReference type="EMBL" id="KZ348129">
    <property type="protein sequence ID" value="PIO66633.1"/>
    <property type="molecule type" value="Genomic_DNA"/>
</dbReference>
<keyword evidence="8 13" id="KW-0406">Ion transport</keyword>
<keyword evidence="6 15" id="KW-1133">Transmembrane helix</keyword>
<dbReference type="AlphaFoldDB" id="A0A2G9U8W4"/>
<comment type="similarity">
    <text evidence="2 13">Belongs to the amiloride-sensitive sodium channel (TC 1.A.6) family.</text>
</comment>
<evidence type="ECO:0000256" key="15">
    <source>
        <dbReference type="SAM" id="Phobius"/>
    </source>
</evidence>
<keyword evidence="4 13" id="KW-0894">Sodium channel</keyword>
<sequence>MPMCTPYQTFQCIDQHIRIQVNGTDYFRMPQCQECQIECNSLVYHAYNSYGSGFSNGALKWLSRKNPDWSKAHMRTNFLTVNVFHRDMAHTEYRQVKATSLTEILSDIGGNMGMFLGMSLITVTEISLFISKIAWIAFSKRRRDYMFNKKKRETEEKKQLEETVSVFSTLRSRKFGTVGDSFRATQSRIRSLSKQVRSSLRGSKVSSTDPPPLVTLEGGVEKGSLCVDGLSKIHEDHVTEFKQDDTNKTLYAGEAENQVSMIELQIDLRELKRQIANGAMIETTSRKRATTAPPTPRECKKTVRRKSTRAEKPRHGSCEPTSRRKQTH</sequence>
<name>A0A2G9U8W4_TELCI</name>
<evidence type="ECO:0000256" key="3">
    <source>
        <dbReference type="ARBA" id="ARBA00022448"/>
    </source>
</evidence>
<evidence type="ECO:0000313" key="16">
    <source>
        <dbReference type="EMBL" id="PIO66633.1"/>
    </source>
</evidence>
<dbReference type="GO" id="GO:0015280">
    <property type="term" value="F:ligand-gated sodium channel activity"/>
    <property type="evidence" value="ECO:0007669"/>
    <property type="project" value="TreeGrafter"/>
</dbReference>
<evidence type="ECO:0008006" key="18">
    <source>
        <dbReference type="Google" id="ProtNLM"/>
    </source>
</evidence>
<evidence type="ECO:0000256" key="1">
    <source>
        <dbReference type="ARBA" id="ARBA00004141"/>
    </source>
</evidence>
<feature type="transmembrane region" description="Helical" evidence="15">
    <location>
        <begin position="115"/>
        <end position="138"/>
    </location>
</feature>
<evidence type="ECO:0000313" key="17">
    <source>
        <dbReference type="Proteomes" id="UP000230423"/>
    </source>
</evidence>
<evidence type="ECO:0000256" key="13">
    <source>
        <dbReference type="RuleBase" id="RU000679"/>
    </source>
</evidence>
<keyword evidence="10" id="KW-0325">Glycoprotein</keyword>
<evidence type="ECO:0000256" key="5">
    <source>
        <dbReference type="ARBA" id="ARBA00022692"/>
    </source>
</evidence>
<protein>
    <recommendedName>
        <fullName evidence="18">Amiloride-sensitive sodium channel</fullName>
    </recommendedName>
</protein>
<evidence type="ECO:0000256" key="12">
    <source>
        <dbReference type="ARBA" id="ARBA00023303"/>
    </source>
</evidence>
<gene>
    <name evidence="16" type="ORF">TELCIR_11648</name>
</gene>
<dbReference type="PRINTS" id="PR01078">
    <property type="entry name" value="AMINACHANNEL"/>
</dbReference>
<dbReference type="PANTHER" id="PTHR11690">
    <property type="entry name" value="AMILORIDE-SENSITIVE SODIUM CHANNEL-RELATED"/>
    <property type="match status" value="1"/>
</dbReference>
<keyword evidence="5 13" id="KW-0812">Transmembrane</keyword>
<dbReference type="GO" id="GO:0005886">
    <property type="term" value="C:plasma membrane"/>
    <property type="evidence" value="ECO:0007669"/>
    <property type="project" value="TreeGrafter"/>
</dbReference>
<dbReference type="OrthoDB" id="8065060at2759"/>
<dbReference type="PANTHER" id="PTHR11690:SF222">
    <property type="entry name" value="AMILORIDE-SENSITIVE SODIUM CHANNEL SUBUNIT GAMMA"/>
    <property type="match status" value="1"/>
</dbReference>
<keyword evidence="11 13" id="KW-0739">Sodium transport</keyword>
<evidence type="ECO:0000256" key="4">
    <source>
        <dbReference type="ARBA" id="ARBA00022461"/>
    </source>
</evidence>
<keyword evidence="3 13" id="KW-0813">Transport</keyword>